<evidence type="ECO:0000256" key="2">
    <source>
        <dbReference type="ARBA" id="ARBA00007863"/>
    </source>
</evidence>
<dbReference type="Pfam" id="PF06027">
    <property type="entry name" value="SLC35F"/>
    <property type="match status" value="1"/>
</dbReference>
<evidence type="ECO:0000313" key="8">
    <source>
        <dbReference type="EMBL" id="ORZ21302.1"/>
    </source>
</evidence>
<accession>A0A1X2IS05</accession>
<dbReference type="GO" id="GO:0022857">
    <property type="term" value="F:transmembrane transporter activity"/>
    <property type="evidence" value="ECO:0007669"/>
    <property type="project" value="InterPro"/>
</dbReference>
<dbReference type="Proteomes" id="UP000193560">
    <property type="component" value="Unassembled WGS sequence"/>
</dbReference>
<dbReference type="STRING" id="90262.A0A1X2IS05"/>
<feature type="transmembrane region" description="Helical" evidence="7">
    <location>
        <begin position="198"/>
        <end position="219"/>
    </location>
</feature>
<organism evidence="8 9">
    <name type="scientific">Absidia repens</name>
    <dbReference type="NCBI Taxonomy" id="90262"/>
    <lineage>
        <taxon>Eukaryota</taxon>
        <taxon>Fungi</taxon>
        <taxon>Fungi incertae sedis</taxon>
        <taxon>Mucoromycota</taxon>
        <taxon>Mucoromycotina</taxon>
        <taxon>Mucoromycetes</taxon>
        <taxon>Mucorales</taxon>
        <taxon>Cunninghamellaceae</taxon>
        <taxon>Absidia</taxon>
    </lineage>
</organism>
<feature type="transmembrane region" description="Helical" evidence="7">
    <location>
        <begin position="116"/>
        <end position="133"/>
    </location>
</feature>
<feature type="transmembrane region" description="Helical" evidence="7">
    <location>
        <begin position="297"/>
        <end position="317"/>
    </location>
</feature>
<comment type="subcellular location">
    <subcellularLocation>
        <location evidence="1">Membrane</location>
        <topology evidence="1">Multi-pass membrane protein</topology>
    </subcellularLocation>
</comment>
<evidence type="ECO:0000256" key="1">
    <source>
        <dbReference type="ARBA" id="ARBA00004141"/>
    </source>
</evidence>
<keyword evidence="3" id="KW-0813">Transport</keyword>
<evidence type="ECO:0000256" key="4">
    <source>
        <dbReference type="ARBA" id="ARBA00022692"/>
    </source>
</evidence>
<keyword evidence="4 7" id="KW-0812">Transmembrane</keyword>
<reference evidence="8 9" key="1">
    <citation type="submission" date="2016-07" db="EMBL/GenBank/DDBJ databases">
        <title>Pervasive Adenine N6-methylation of Active Genes in Fungi.</title>
        <authorList>
            <consortium name="DOE Joint Genome Institute"/>
            <person name="Mondo S.J."/>
            <person name="Dannebaum R.O."/>
            <person name="Kuo R.C."/>
            <person name="Labutti K."/>
            <person name="Haridas S."/>
            <person name="Kuo A."/>
            <person name="Salamov A."/>
            <person name="Ahrendt S.R."/>
            <person name="Lipzen A."/>
            <person name="Sullivan W."/>
            <person name="Andreopoulos W.B."/>
            <person name="Clum A."/>
            <person name="Lindquist E."/>
            <person name="Daum C."/>
            <person name="Ramamoorthy G.K."/>
            <person name="Gryganskyi A."/>
            <person name="Culley D."/>
            <person name="Magnuson J.K."/>
            <person name="James T.Y."/>
            <person name="O'Malley M.A."/>
            <person name="Stajich J.E."/>
            <person name="Spatafora J.W."/>
            <person name="Visel A."/>
            <person name="Grigoriev I.V."/>
        </authorList>
    </citation>
    <scope>NUCLEOTIDE SEQUENCE [LARGE SCALE GENOMIC DNA]</scope>
    <source>
        <strain evidence="8 9">NRRL 1336</strain>
    </source>
</reference>
<feature type="transmembrane region" description="Helical" evidence="7">
    <location>
        <begin position="139"/>
        <end position="164"/>
    </location>
</feature>
<sequence>MDEKTAVETLTPIADLQSIKSTGTNPAAPQERKSWKERVAFLKDRNFWKVFFLGQVLSLCITGTNVVTTKLSNDYGVAAPTTQTFLVYACLAIVYNSYAIYKRGIRGWLLQFWRRGIFYFILGFVDVEGNYFVVKSFQYTSMLSAMLLDCWSTPVCMILSFLFLKVRYRWVQYLGVFIALCGLGMLVASDVITGRNYAAADAVKGDLFCLLGATLYGISNVSEEFLARKHPLYEVIGMFTFFATFINLVQLMILERNEFSSLVGQPEAVGMIVVYTVCMFVLYSLAPVMFRLGSAVLYNLSILTSDFYGLIFGLGLFGYSVTVMYPFAYVIIIIGIAIYHIFPAPVPVMGSFDKETAEAERRQLFGLPANDVEQQQHVIEEGTTFDESPKSEYASRQ</sequence>
<feature type="transmembrane region" description="Helical" evidence="7">
    <location>
        <begin position="75"/>
        <end position="95"/>
    </location>
</feature>
<dbReference type="PANTHER" id="PTHR14233:SF4">
    <property type="entry name" value="SOLUTE CARRIER FAMILY 35 MEMBER F2"/>
    <property type="match status" value="1"/>
</dbReference>
<dbReference type="InterPro" id="IPR009262">
    <property type="entry name" value="SLC35_F1/F2/F6"/>
</dbReference>
<gene>
    <name evidence="8" type="ORF">BCR42DRAFT_346053</name>
</gene>
<dbReference type="GO" id="GO:0016020">
    <property type="term" value="C:membrane"/>
    <property type="evidence" value="ECO:0007669"/>
    <property type="project" value="UniProtKB-SubCell"/>
</dbReference>
<dbReference type="AlphaFoldDB" id="A0A1X2IS05"/>
<comment type="similarity">
    <text evidence="2">Belongs to the SLC35F solute transporter family.</text>
</comment>
<keyword evidence="6 7" id="KW-0472">Membrane</keyword>
<evidence type="ECO:0008006" key="10">
    <source>
        <dbReference type="Google" id="ProtNLM"/>
    </source>
</evidence>
<evidence type="ECO:0000256" key="5">
    <source>
        <dbReference type="ARBA" id="ARBA00022989"/>
    </source>
</evidence>
<dbReference type="InterPro" id="IPR052221">
    <property type="entry name" value="SLC35F_Transporter"/>
</dbReference>
<dbReference type="PANTHER" id="PTHR14233">
    <property type="entry name" value="DUF914-RELATED"/>
    <property type="match status" value="1"/>
</dbReference>
<feature type="transmembrane region" description="Helical" evidence="7">
    <location>
        <begin position="268"/>
        <end position="290"/>
    </location>
</feature>
<name>A0A1X2IS05_9FUNG</name>
<proteinExistence type="inferred from homology"/>
<dbReference type="SUPFAM" id="SSF103481">
    <property type="entry name" value="Multidrug resistance efflux transporter EmrE"/>
    <property type="match status" value="1"/>
</dbReference>
<dbReference type="OrthoDB" id="429955at2759"/>
<feature type="transmembrane region" description="Helical" evidence="7">
    <location>
        <begin position="323"/>
        <end position="342"/>
    </location>
</feature>
<feature type="transmembrane region" description="Helical" evidence="7">
    <location>
        <begin position="47"/>
        <end position="69"/>
    </location>
</feature>
<evidence type="ECO:0000256" key="7">
    <source>
        <dbReference type="SAM" id="Phobius"/>
    </source>
</evidence>
<protein>
    <recommendedName>
        <fullName evidence="10">Solute carrier family 35 member SLC35F1/F2/F6</fullName>
    </recommendedName>
</protein>
<feature type="transmembrane region" description="Helical" evidence="7">
    <location>
        <begin position="171"/>
        <end position="192"/>
    </location>
</feature>
<dbReference type="EMBL" id="MCGE01000005">
    <property type="protein sequence ID" value="ORZ21302.1"/>
    <property type="molecule type" value="Genomic_DNA"/>
</dbReference>
<evidence type="ECO:0000256" key="6">
    <source>
        <dbReference type="ARBA" id="ARBA00023136"/>
    </source>
</evidence>
<feature type="transmembrane region" description="Helical" evidence="7">
    <location>
        <begin position="231"/>
        <end position="253"/>
    </location>
</feature>
<dbReference type="InterPro" id="IPR037185">
    <property type="entry name" value="EmrE-like"/>
</dbReference>
<keyword evidence="9" id="KW-1185">Reference proteome</keyword>
<keyword evidence="5 7" id="KW-1133">Transmembrane helix</keyword>
<comment type="caution">
    <text evidence="8">The sequence shown here is derived from an EMBL/GenBank/DDBJ whole genome shotgun (WGS) entry which is preliminary data.</text>
</comment>
<evidence type="ECO:0000256" key="3">
    <source>
        <dbReference type="ARBA" id="ARBA00022448"/>
    </source>
</evidence>
<evidence type="ECO:0000313" key="9">
    <source>
        <dbReference type="Proteomes" id="UP000193560"/>
    </source>
</evidence>